<evidence type="ECO:0000256" key="4">
    <source>
        <dbReference type="ARBA" id="ARBA00022989"/>
    </source>
</evidence>
<evidence type="ECO:0000256" key="5">
    <source>
        <dbReference type="ARBA" id="ARBA00023136"/>
    </source>
</evidence>
<proteinExistence type="inferred from homology"/>
<evidence type="ECO:0000313" key="9">
    <source>
        <dbReference type="EMBL" id="CAB4639235.1"/>
    </source>
</evidence>
<sequence length="141" mass="14834">MKITWKSLALVFAGGSLGTLLRFGLDITLGSFFAVAAVNIVGSAIIGWVNSDPRTSQISRRQFWSVGFAGGFTTMSGVALLTASGLTATLSAGQPFSFQLFGYVLGIFALSLLAYWGAYALGERLTGNNVRPVEDADEVTA</sequence>
<organism evidence="9">
    <name type="scientific">freshwater metagenome</name>
    <dbReference type="NCBI Taxonomy" id="449393"/>
    <lineage>
        <taxon>unclassified sequences</taxon>
        <taxon>metagenomes</taxon>
        <taxon>ecological metagenomes</taxon>
    </lineage>
</organism>
<evidence type="ECO:0000256" key="1">
    <source>
        <dbReference type="ARBA" id="ARBA00004651"/>
    </source>
</evidence>
<evidence type="ECO:0000256" key="6">
    <source>
        <dbReference type="ARBA" id="ARBA00035120"/>
    </source>
</evidence>
<dbReference type="GO" id="GO:0005886">
    <property type="term" value="C:plasma membrane"/>
    <property type="evidence" value="ECO:0007669"/>
    <property type="project" value="UniProtKB-SubCell"/>
</dbReference>
<evidence type="ECO:0000256" key="2">
    <source>
        <dbReference type="ARBA" id="ARBA00022475"/>
    </source>
</evidence>
<name>A0A6J6JSA5_9ZZZZ</name>
<comment type="catalytic activity">
    <reaction evidence="7">
        <text>fluoride(in) = fluoride(out)</text>
        <dbReference type="Rhea" id="RHEA:76159"/>
        <dbReference type="ChEBI" id="CHEBI:17051"/>
    </reaction>
    <physiologicalReaction direction="left-to-right" evidence="7">
        <dbReference type="Rhea" id="RHEA:76160"/>
    </physiologicalReaction>
</comment>
<comment type="similarity">
    <text evidence="6">Belongs to the fluoride channel Fluc/FEX (TC 1.A.43) family.</text>
</comment>
<dbReference type="EMBL" id="CAEZVN010000133">
    <property type="protein sequence ID" value="CAB4639235.1"/>
    <property type="molecule type" value="Genomic_DNA"/>
</dbReference>
<accession>A0A6J6JSA5</accession>
<dbReference type="Pfam" id="PF02537">
    <property type="entry name" value="CRCB"/>
    <property type="match status" value="1"/>
</dbReference>
<keyword evidence="4 8" id="KW-1133">Transmembrane helix</keyword>
<keyword evidence="3 8" id="KW-0812">Transmembrane</keyword>
<feature type="transmembrane region" description="Helical" evidence="8">
    <location>
        <begin position="32"/>
        <end position="51"/>
    </location>
</feature>
<keyword evidence="5 8" id="KW-0472">Membrane</keyword>
<dbReference type="InterPro" id="IPR003691">
    <property type="entry name" value="FluC"/>
</dbReference>
<protein>
    <submittedName>
        <fullName evidence="9">Unannotated protein</fullName>
    </submittedName>
</protein>
<keyword evidence="2" id="KW-1003">Cell membrane</keyword>
<comment type="subcellular location">
    <subcellularLocation>
        <location evidence="1">Cell membrane</location>
        <topology evidence="1">Multi-pass membrane protein</topology>
    </subcellularLocation>
</comment>
<gene>
    <name evidence="9" type="ORF">UFOPK2001_01056</name>
</gene>
<dbReference type="AlphaFoldDB" id="A0A6J6JSA5"/>
<feature type="transmembrane region" description="Helical" evidence="8">
    <location>
        <begin position="100"/>
        <end position="121"/>
    </location>
</feature>
<evidence type="ECO:0000256" key="8">
    <source>
        <dbReference type="SAM" id="Phobius"/>
    </source>
</evidence>
<feature type="transmembrane region" description="Helical" evidence="8">
    <location>
        <begin position="63"/>
        <end position="88"/>
    </location>
</feature>
<evidence type="ECO:0000256" key="3">
    <source>
        <dbReference type="ARBA" id="ARBA00022692"/>
    </source>
</evidence>
<evidence type="ECO:0000256" key="7">
    <source>
        <dbReference type="ARBA" id="ARBA00035585"/>
    </source>
</evidence>
<reference evidence="9" key="1">
    <citation type="submission" date="2020-05" db="EMBL/GenBank/DDBJ databases">
        <authorList>
            <person name="Chiriac C."/>
            <person name="Salcher M."/>
            <person name="Ghai R."/>
            <person name="Kavagutti S V."/>
        </authorList>
    </citation>
    <scope>NUCLEOTIDE SEQUENCE</scope>
</reference>